<accession>A0AAN8A1I0</accession>
<dbReference type="Pfam" id="PF01124">
    <property type="entry name" value="MAPEG"/>
    <property type="match status" value="1"/>
</dbReference>
<dbReference type="PANTHER" id="PTHR35371">
    <property type="entry name" value="INNER MEMBRANE PROTEIN"/>
    <property type="match status" value="1"/>
</dbReference>
<feature type="compositionally biased region" description="Basic and acidic residues" evidence="5">
    <location>
        <begin position="27"/>
        <end position="58"/>
    </location>
</feature>
<dbReference type="Proteomes" id="UP001310594">
    <property type="component" value="Unassembled WGS sequence"/>
</dbReference>
<feature type="compositionally biased region" description="Basic and acidic residues" evidence="5">
    <location>
        <begin position="8"/>
        <end position="20"/>
    </location>
</feature>
<dbReference type="AlphaFoldDB" id="A0AAN8A1I0"/>
<reference evidence="6" key="1">
    <citation type="submission" date="2023-08" db="EMBL/GenBank/DDBJ databases">
        <title>Black Yeasts Isolated from many extreme environments.</title>
        <authorList>
            <person name="Coleine C."/>
            <person name="Stajich J.E."/>
            <person name="Selbmann L."/>
        </authorList>
    </citation>
    <scope>NUCLEOTIDE SEQUENCE</scope>
    <source>
        <strain evidence="6">CCFEE 5810</strain>
    </source>
</reference>
<dbReference type="PANTHER" id="PTHR35371:SF1">
    <property type="entry name" value="BLR7753 PROTEIN"/>
    <property type="match status" value="1"/>
</dbReference>
<evidence type="ECO:0000256" key="1">
    <source>
        <dbReference type="ARBA" id="ARBA00004370"/>
    </source>
</evidence>
<evidence type="ECO:0000256" key="2">
    <source>
        <dbReference type="ARBA" id="ARBA00022692"/>
    </source>
</evidence>
<feature type="region of interest" description="Disordered" evidence="5">
    <location>
        <begin position="1"/>
        <end position="58"/>
    </location>
</feature>
<name>A0AAN8A1I0_9PEZI</name>
<proteinExistence type="predicted"/>
<evidence type="ECO:0000256" key="5">
    <source>
        <dbReference type="SAM" id="MobiDB-lite"/>
    </source>
</evidence>
<comment type="subcellular location">
    <subcellularLocation>
        <location evidence="1">Membrane</location>
    </subcellularLocation>
</comment>
<evidence type="ECO:0000256" key="3">
    <source>
        <dbReference type="ARBA" id="ARBA00022989"/>
    </source>
</evidence>
<comment type="caution">
    <text evidence="6">The sequence shown here is derived from an EMBL/GenBank/DDBJ whole genome shotgun (WGS) entry which is preliminary data.</text>
</comment>
<keyword evidence="4" id="KW-0472">Membrane</keyword>
<organism evidence="6 7">
    <name type="scientific">Elasticomyces elasticus</name>
    <dbReference type="NCBI Taxonomy" id="574655"/>
    <lineage>
        <taxon>Eukaryota</taxon>
        <taxon>Fungi</taxon>
        <taxon>Dikarya</taxon>
        <taxon>Ascomycota</taxon>
        <taxon>Pezizomycotina</taxon>
        <taxon>Dothideomycetes</taxon>
        <taxon>Dothideomycetidae</taxon>
        <taxon>Mycosphaerellales</taxon>
        <taxon>Teratosphaeriaceae</taxon>
        <taxon>Elasticomyces</taxon>
    </lineage>
</organism>
<keyword evidence="2" id="KW-0812">Transmembrane</keyword>
<keyword evidence="3" id="KW-1133">Transmembrane helix</keyword>
<dbReference type="SUPFAM" id="SSF161084">
    <property type="entry name" value="MAPEG domain-like"/>
    <property type="match status" value="1"/>
</dbReference>
<dbReference type="EMBL" id="JAVRQU010000008">
    <property type="protein sequence ID" value="KAK5700022.1"/>
    <property type="molecule type" value="Genomic_DNA"/>
</dbReference>
<dbReference type="InterPro" id="IPR001129">
    <property type="entry name" value="Membr-assoc_MAPEG"/>
</dbReference>
<dbReference type="GO" id="GO:0016020">
    <property type="term" value="C:membrane"/>
    <property type="evidence" value="ECO:0007669"/>
    <property type="project" value="UniProtKB-SubCell"/>
</dbReference>
<protein>
    <submittedName>
        <fullName evidence="6">Uncharacterized protein</fullName>
    </submittedName>
</protein>
<sequence>MSAQPGDKAQEGANEIRDGASKIAQGGKEKLQEGQEKAKREAEQAKRETQEKLQQGKEKAEEVKNTFVQKLREDGVVNPQGLATAGFGALFLAAVPLTSWITQSNGLIEKAVNGVCHSVAYIGSAGSQSGTSQTGKIAALSTLYVAMTYALSGAGSAAGLDAGTEEGRDNNHPRRQVQGLTGLPLRLHSAHYNLMEMFGGFGLTAALAQAMAPGDQSLINLLGLHVISKVFVYYPAYLFNYGAPRTVAHILATASV</sequence>
<evidence type="ECO:0000256" key="4">
    <source>
        <dbReference type="ARBA" id="ARBA00023136"/>
    </source>
</evidence>
<gene>
    <name evidence="6" type="ORF">LTR97_006156</name>
</gene>
<evidence type="ECO:0000313" key="6">
    <source>
        <dbReference type="EMBL" id="KAK5700022.1"/>
    </source>
</evidence>
<evidence type="ECO:0000313" key="7">
    <source>
        <dbReference type="Proteomes" id="UP001310594"/>
    </source>
</evidence>
<dbReference type="InterPro" id="IPR023352">
    <property type="entry name" value="MAPEG-like_dom_sf"/>
</dbReference>